<dbReference type="EMBL" id="HACA01021979">
    <property type="protein sequence ID" value="CDW39340.1"/>
    <property type="molecule type" value="Transcribed_RNA"/>
</dbReference>
<reference evidence="1" key="1">
    <citation type="submission" date="2014-05" db="EMBL/GenBank/DDBJ databases">
        <authorList>
            <person name="Chronopoulou M."/>
        </authorList>
    </citation>
    <scope>NUCLEOTIDE SEQUENCE</scope>
    <source>
        <tissue evidence="1">Whole organism</tissue>
    </source>
</reference>
<name>A0A0K2UMT8_LEPSM</name>
<accession>A0A0K2UMT8</accession>
<dbReference type="AlphaFoldDB" id="A0A0K2UMT8"/>
<proteinExistence type="predicted"/>
<sequence length="18" mass="2269">MNVKKIPRSLRWRRKRSG</sequence>
<organism evidence="1">
    <name type="scientific">Lepeophtheirus salmonis</name>
    <name type="common">Salmon louse</name>
    <name type="synonym">Caligus salmonis</name>
    <dbReference type="NCBI Taxonomy" id="72036"/>
    <lineage>
        <taxon>Eukaryota</taxon>
        <taxon>Metazoa</taxon>
        <taxon>Ecdysozoa</taxon>
        <taxon>Arthropoda</taxon>
        <taxon>Crustacea</taxon>
        <taxon>Multicrustacea</taxon>
        <taxon>Hexanauplia</taxon>
        <taxon>Copepoda</taxon>
        <taxon>Siphonostomatoida</taxon>
        <taxon>Caligidae</taxon>
        <taxon>Lepeophtheirus</taxon>
    </lineage>
</organism>
<evidence type="ECO:0000313" key="1">
    <source>
        <dbReference type="EMBL" id="CDW39340.1"/>
    </source>
</evidence>
<protein>
    <submittedName>
        <fullName evidence="1">Uncharacterized protein</fullName>
    </submittedName>
</protein>